<sequence>MKTPSGLKFKHATPLVWPSDRRIASRYWRDMVYSIKKCPRLHTSTARYRSISEEQASISTAALHHEIGEPFPAPVRFVHGGQALLTGSSVGTPHLWSLDDNNQSLNIGSSRRVLAVAAHHELHPRDEARDKFMIAVGVTNPETPLRIVIWKAEPVASGSGGSVIRTMNSSMVSRIVPTFRVLFYALWYTVFIAAIAIIYRDAVNRRTNVDAHVSIRDTEIPMV</sequence>
<evidence type="ECO:0000313" key="2">
    <source>
        <dbReference type="Proteomes" id="UP001148662"/>
    </source>
</evidence>
<organism evidence="1 2">
    <name type="scientific">Phlebia brevispora</name>
    <dbReference type="NCBI Taxonomy" id="194682"/>
    <lineage>
        <taxon>Eukaryota</taxon>
        <taxon>Fungi</taxon>
        <taxon>Dikarya</taxon>
        <taxon>Basidiomycota</taxon>
        <taxon>Agaricomycotina</taxon>
        <taxon>Agaricomycetes</taxon>
        <taxon>Polyporales</taxon>
        <taxon>Meruliaceae</taxon>
        <taxon>Phlebia</taxon>
    </lineage>
</organism>
<reference evidence="1" key="1">
    <citation type="submission" date="2022-07" db="EMBL/GenBank/DDBJ databases">
        <title>Genome Sequence of Phlebia brevispora.</title>
        <authorList>
            <person name="Buettner E."/>
        </authorList>
    </citation>
    <scope>NUCLEOTIDE SEQUENCE</scope>
    <source>
        <strain evidence="1">MPL23</strain>
    </source>
</reference>
<name>A0ACC1T765_9APHY</name>
<comment type="caution">
    <text evidence="1">The sequence shown here is derived from an EMBL/GenBank/DDBJ whole genome shotgun (WGS) entry which is preliminary data.</text>
</comment>
<evidence type="ECO:0000313" key="1">
    <source>
        <dbReference type="EMBL" id="KAJ3554671.1"/>
    </source>
</evidence>
<accession>A0ACC1T765</accession>
<keyword evidence="2" id="KW-1185">Reference proteome</keyword>
<dbReference type="Proteomes" id="UP001148662">
    <property type="component" value="Unassembled WGS sequence"/>
</dbReference>
<gene>
    <name evidence="1" type="ORF">NM688_g2985</name>
</gene>
<proteinExistence type="predicted"/>
<dbReference type="EMBL" id="JANHOG010000407">
    <property type="protein sequence ID" value="KAJ3554671.1"/>
    <property type="molecule type" value="Genomic_DNA"/>
</dbReference>
<protein>
    <submittedName>
        <fullName evidence="1">Uncharacterized protein</fullName>
    </submittedName>
</protein>